<sequence length="87" mass="9688">MQGYMRPSPTTTGMSVAIRERLVFEASLLSSKQHKATLIIDESSVKPKCIYDRKSHAFFGLRDKPSSDTPGGSKETLANRVMCFVLH</sequence>
<dbReference type="VEuPathDB" id="VectorBase:HLOH_060261"/>
<reference evidence="1 2" key="1">
    <citation type="journal article" date="2020" name="Cell">
        <title>Large-Scale Comparative Analyses of Tick Genomes Elucidate Their Genetic Diversity and Vector Capacities.</title>
        <authorList>
            <consortium name="Tick Genome and Microbiome Consortium (TIGMIC)"/>
            <person name="Jia N."/>
            <person name="Wang J."/>
            <person name="Shi W."/>
            <person name="Du L."/>
            <person name="Sun Y."/>
            <person name="Zhan W."/>
            <person name="Jiang J.F."/>
            <person name="Wang Q."/>
            <person name="Zhang B."/>
            <person name="Ji P."/>
            <person name="Bell-Sakyi L."/>
            <person name="Cui X.M."/>
            <person name="Yuan T.T."/>
            <person name="Jiang B.G."/>
            <person name="Yang W.F."/>
            <person name="Lam T.T."/>
            <person name="Chang Q.C."/>
            <person name="Ding S.J."/>
            <person name="Wang X.J."/>
            <person name="Zhu J.G."/>
            <person name="Ruan X.D."/>
            <person name="Zhao L."/>
            <person name="Wei J.T."/>
            <person name="Ye R.Z."/>
            <person name="Que T.C."/>
            <person name="Du C.H."/>
            <person name="Zhou Y.H."/>
            <person name="Cheng J.X."/>
            <person name="Dai P.F."/>
            <person name="Guo W.B."/>
            <person name="Han X.H."/>
            <person name="Huang E.J."/>
            <person name="Li L.F."/>
            <person name="Wei W."/>
            <person name="Gao Y.C."/>
            <person name="Liu J.Z."/>
            <person name="Shao H.Z."/>
            <person name="Wang X."/>
            <person name="Wang C.C."/>
            <person name="Yang T.C."/>
            <person name="Huo Q.B."/>
            <person name="Li W."/>
            <person name="Chen H.Y."/>
            <person name="Chen S.E."/>
            <person name="Zhou L.G."/>
            <person name="Ni X.B."/>
            <person name="Tian J.H."/>
            <person name="Sheng Y."/>
            <person name="Liu T."/>
            <person name="Pan Y.S."/>
            <person name="Xia L.Y."/>
            <person name="Li J."/>
            <person name="Zhao F."/>
            <person name="Cao W.C."/>
        </authorList>
    </citation>
    <scope>NUCLEOTIDE SEQUENCE [LARGE SCALE GENOMIC DNA]</scope>
    <source>
        <strain evidence="1">HaeL-2018</strain>
    </source>
</reference>
<dbReference type="Proteomes" id="UP000821853">
    <property type="component" value="Unassembled WGS sequence"/>
</dbReference>
<dbReference type="AlphaFoldDB" id="A0A9J6GK87"/>
<gene>
    <name evidence="1" type="ORF">HPB48_018341</name>
</gene>
<proteinExistence type="predicted"/>
<accession>A0A9J6GK87</accession>
<name>A0A9J6GK87_HAELO</name>
<dbReference type="EMBL" id="JABSTR010000009">
    <property type="protein sequence ID" value="KAH9378894.1"/>
    <property type="molecule type" value="Genomic_DNA"/>
</dbReference>
<keyword evidence="2" id="KW-1185">Reference proteome</keyword>
<comment type="caution">
    <text evidence="1">The sequence shown here is derived from an EMBL/GenBank/DDBJ whole genome shotgun (WGS) entry which is preliminary data.</text>
</comment>
<organism evidence="1 2">
    <name type="scientific">Haemaphysalis longicornis</name>
    <name type="common">Bush tick</name>
    <dbReference type="NCBI Taxonomy" id="44386"/>
    <lineage>
        <taxon>Eukaryota</taxon>
        <taxon>Metazoa</taxon>
        <taxon>Ecdysozoa</taxon>
        <taxon>Arthropoda</taxon>
        <taxon>Chelicerata</taxon>
        <taxon>Arachnida</taxon>
        <taxon>Acari</taxon>
        <taxon>Parasitiformes</taxon>
        <taxon>Ixodida</taxon>
        <taxon>Ixodoidea</taxon>
        <taxon>Ixodidae</taxon>
        <taxon>Haemaphysalinae</taxon>
        <taxon>Haemaphysalis</taxon>
    </lineage>
</organism>
<protein>
    <submittedName>
        <fullName evidence="1">Uncharacterized protein</fullName>
    </submittedName>
</protein>
<evidence type="ECO:0000313" key="2">
    <source>
        <dbReference type="Proteomes" id="UP000821853"/>
    </source>
</evidence>
<evidence type="ECO:0000313" key="1">
    <source>
        <dbReference type="EMBL" id="KAH9378894.1"/>
    </source>
</evidence>